<evidence type="ECO:0000313" key="12">
    <source>
        <dbReference type="EMBL" id="KAK0635132.1"/>
    </source>
</evidence>
<sequence>MSAARPAARSIFSRRLAAAVSGPAPSPLLAAAPSTTRTSSLSSSSTPAAAATAPPTCHQFHSSAQLNARRPRFKNVRAAEMGLVNDKKIVQFTRQKFPRYSFEEMAELEKRYSPEQMESLKAGEFAINPRDLTVQGRLRTDPYRMPYIDDFSDIQPIIDRRPRRQPPPDPMARFMNMDEFTNDLVEWAGKFVTGPVTGNLKKLVDFVPKEYKKVAEGEWPGDVRDRARASFNAYIQAAAARGAKGDGDMAARDSSAGSPTDSDILEYILERSAWNDKGLNANSSLAPALPNKVPGVAGLYKNAIDPDDKGMDDTGIYQDLKRRTGMSVQEIMDITVKVLVRRFVTNQTRLGKVQSTAILVIAGNRNGWLGMGSAKSTEPAVASEKAKLLAIRNMRPIRRYENRTIYGALEEKVSGSVVQLFPRPPGFGLRVPHRIFEMCRAAGIQDLSAKITRSRNPLNTVKAAYEALLNQIDPDELARGRGKKLIDVRKVYYGGAVY</sequence>
<accession>A0AA39XJE5</accession>
<comment type="function">
    <text evidence="6">Component of the mitochondrial ribosome (mitoribosome), a dedicated translation machinery responsible for the synthesis of mitochondrial genome-encoded proteins, including at least some of the essential transmembrane subunits of the mitochondrial respiratory chain. The mitoribosomes are attached to the mitochondrial inner membrane and translation products are cotranslationally integrated into the membrane.</text>
</comment>
<evidence type="ECO:0000256" key="6">
    <source>
        <dbReference type="ARBA" id="ARBA00037226"/>
    </source>
</evidence>
<reference evidence="12" key="1">
    <citation type="submission" date="2023-06" db="EMBL/GenBank/DDBJ databases">
        <title>Genome-scale phylogeny and comparative genomics of the fungal order Sordariales.</title>
        <authorList>
            <consortium name="Lawrence Berkeley National Laboratory"/>
            <person name="Hensen N."/>
            <person name="Bonometti L."/>
            <person name="Westerberg I."/>
            <person name="Brannstrom I.O."/>
            <person name="Guillou S."/>
            <person name="Cros-Aarteil S."/>
            <person name="Calhoun S."/>
            <person name="Haridas S."/>
            <person name="Kuo A."/>
            <person name="Mondo S."/>
            <person name="Pangilinan J."/>
            <person name="Riley R."/>
            <person name="LaButti K."/>
            <person name="Andreopoulos B."/>
            <person name="Lipzen A."/>
            <person name="Chen C."/>
            <person name="Yanf M."/>
            <person name="Daum C."/>
            <person name="Ng V."/>
            <person name="Clum A."/>
            <person name="Steindorff A."/>
            <person name="Ohm R."/>
            <person name="Martin F."/>
            <person name="Silar P."/>
            <person name="Natvig D."/>
            <person name="Lalanne C."/>
            <person name="Gautier V."/>
            <person name="Ament-velasquez S.L."/>
            <person name="Kruys A."/>
            <person name="Hutchinson M.I."/>
            <person name="Powell A.J."/>
            <person name="Barry K."/>
            <person name="Miller A.N."/>
            <person name="Grigoriev I.V."/>
            <person name="Debuchy R."/>
            <person name="Gladieux P."/>
            <person name="Thoren M.H."/>
            <person name="Johannesson H."/>
        </authorList>
    </citation>
    <scope>NUCLEOTIDE SEQUENCE</scope>
    <source>
        <strain evidence="12">SMH3391-2</strain>
    </source>
</reference>
<dbReference type="FunFam" id="3.30.230.10:FF:000041">
    <property type="entry name" value="37S ribosomal protein S5"/>
    <property type="match status" value="1"/>
</dbReference>
<dbReference type="PROSITE" id="PS50881">
    <property type="entry name" value="S5_DSRBD"/>
    <property type="match status" value="1"/>
</dbReference>
<dbReference type="Pfam" id="PF00333">
    <property type="entry name" value="Ribosomal_S5"/>
    <property type="match status" value="1"/>
</dbReference>
<feature type="region of interest" description="Disordered" evidence="10">
    <location>
        <begin position="23"/>
        <end position="68"/>
    </location>
</feature>
<protein>
    <recommendedName>
        <fullName evidence="7">Small ribosomal subunit protein uS5m</fullName>
    </recommendedName>
</protein>
<proteinExistence type="inferred from homology"/>
<evidence type="ECO:0000256" key="1">
    <source>
        <dbReference type="ARBA" id="ARBA00004173"/>
    </source>
</evidence>
<dbReference type="InterPro" id="IPR020568">
    <property type="entry name" value="Ribosomal_Su5_D2-typ_SF"/>
</dbReference>
<evidence type="ECO:0000313" key="13">
    <source>
        <dbReference type="Proteomes" id="UP001174934"/>
    </source>
</evidence>
<dbReference type="AlphaFoldDB" id="A0AA39XJE5"/>
<dbReference type="PANTHER" id="PTHR48277:SF1">
    <property type="entry name" value="MITOCHONDRIAL RIBOSOMAL PROTEIN S5"/>
    <property type="match status" value="1"/>
</dbReference>
<dbReference type="SUPFAM" id="SSF54211">
    <property type="entry name" value="Ribosomal protein S5 domain 2-like"/>
    <property type="match status" value="1"/>
</dbReference>
<feature type="domain" description="S5 DRBM" evidence="11">
    <location>
        <begin position="334"/>
        <end position="397"/>
    </location>
</feature>
<dbReference type="InterPro" id="IPR013810">
    <property type="entry name" value="Ribosomal_uS5_N"/>
</dbReference>
<dbReference type="GO" id="GO:0006412">
    <property type="term" value="P:translation"/>
    <property type="evidence" value="ECO:0007669"/>
    <property type="project" value="InterPro"/>
</dbReference>
<evidence type="ECO:0000259" key="11">
    <source>
        <dbReference type="PROSITE" id="PS50881"/>
    </source>
</evidence>
<evidence type="ECO:0000256" key="8">
    <source>
        <dbReference type="PROSITE-ProRule" id="PRU00268"/>
    </source>
</evidence>
<dbReference type="Proteomes" id="UP001174934">
    <property type="component" value="Unassembled WGS sequence"/>
</dbReference>
<keyword evidence="5 8" id="KW-0687">Ribonucleoprotein</keyword>
<dbReference type="FunFam" id="3.30.160.20:FF:000022">
    <property type="entry name" value="28S ribosomal protein S5, mitochondrial"/>
    <property type="match status" value="1"/>
</dbReference>
<dbReference type="Gene3D" id="3.30.230.10">
    <property type="match status" value="1"/>
</dbReference>
<dbReference type="GO" id="GO:0005763">
    <property type="term" value="C:mitochondrial small ribosomal subunit"/>
    <property type="evidence" value="ECO:0007669"/>
    <property type="project" value="UniProtKB-ARBA"/>
</dbReference>
<evidence type="ECO:0000256" key="5">
    <source>
        <dbReference type="ARBA" id="ARBA00023274"/>
    </source>
</evidence>
<evidence type="ECO:0000256" key="9">
    <source>
        <dbReference type="RuleBase" id="RU003823"/>
    </source>
</evidence>
<gene>
    <name evidence="12" type="ORF">B0T17DRAFT_481275</name>
</gene>
<evidence type="ECO:0000256" key="3">
    <source>
        <dbReference type="ARBA" id="ARBA00022980"/>
    </source>
</evidence>
<dbReference type="SUPFAM" id="SSF54768">
    <property type="entry name" value="dsRNA-binding domain-like"/>
    <property type="match status" value="1"/>
</dbReference>
<comment type="similarity">
    <text evidence="2 9">Belongs to the universal ribosomal protein uS5 family.</text>
</comment>
<dbReference type="InterPro" id="IPR005324">
    <property type="entry name" value="Ribosomal_uS5_C"/>
</dbReference>
<evidence type="ECO:0000256" key="4">
    <source>
        <dbReference type="ARBA" id="ARBA00023128"/>
    </source>
</evidence>
<keyword evidence="4" id="KW-0496">Mitochondrion</keyword>
<dbReference type="GO" id="GO:0003735">
    <property type="term" value="F:structural constituent of ribosome"/>
    <property type="evidence" value="ECO:0007669"/>
    <property type="project" value="UniProtKB-UniRule"/>
</dbReference>
<organism evidence="12 13">
    <name type="scientific">Bombardia bombarda</name>
    <dbReference type="NCBI Taxonomy" id="252184"/>
    <lineage>
        <taxon>Eukaryota</taxon>
        <taxon>Fungi</taxon>
        <taxon>Dikarya</taxon>
        <taxon>Ascomycota</taxon>
        <taxon>Pezizomycotina</taxon>
        <taxon>Sordariomycetes</taxon>
        <taxon>Sordariomycetidae</taxon>
        <taxon>Sordariales</taxon>
        <taxon>Lasiosphaeriaceae</taxon>
        <taxon>Bombardia</taxon>
    </lineage>
</organism>
<dbReference type="Gene3D" id="3.30.160.20">
    <property type="match status" value="1"/>
</dbReference>
<dbReference type="EMBL" id="JAULSR010000001">
    <property type="protein sequence ID" value="KAK0635132.1"/>
    <property type="molecule type" value="Genomic_DNA"/>
</dbReference>
<dbReference type="PANTHER" id="PTHR48277">
    <property type="entry name" value="MITOCHONDRIAL RIBOSOMAL PROTEIN S5"/>
    <property type="match status" value="1"/>
</dbReference>
<evidence type="ECO:0000256" key="10">
    <source>
        <dbReference type="SAM" id="MobiDB-lite"/>
    </source>
</evidence>
<dbReference type="GO" id="GO:0003723">
    <property type="term" value="F:RNA binding"/>
    <property type="evidence" value="ECO:0007669"/>
    <property type="project" value="InterPro"/>
</dbReference>
<keyword evidence="13" id="KW-1185">Reference proteome</keyword>
<dbReference type="InterPro" id="IPR000851">
    <property type="entry name" value="Ribosomal_uS5"/>
</dbReference>
<dbReference type="InterPro" id="IPR014721">
    <property type="entry name" value="Ribsml_uS5_D2-typ_fold_subgr"/>
</dbReference>
<comment type="subcellular location">
    <subcellularLocation>
        <location evidence="1">Mitochondrion</location>
    </subcellularLocation>
</comment>
<keyword evidence="3 8" id="KW-0689">Ribosomal protein</keyword>
<name>A0AA39XJE5_9PEZI</name>
<comment type="caution">
    <text evidence="12">The sequence shown here is derived from an EMBL/GenBank/DDBJ whole genome shotgun (WGS) entry which is preliminary data.</text>
</comment>
<dbReference type="Pfam" id="PF03719">
    <property type="entry name" value="Ribosomal_S5_C"/>
    <property type="match status" value="1"/>
</dbReference>
<feature type="compositionally biased region" description="Low complexity" evidence="10">
    <location>
        <begin position="23"/>
        <end position="56"/>
    </location>
</feature>
<evidence type="ECO:0000256" key="2">
    <source>
        <dbReference type="ARBA" id="ARBA00008945"/>
    </source>
</evidence>
<evidence type="ECO:0000256" key="7">
    <source>
        <dbReference type="ARBA" id="ARBA00039335"/>
    </source>
</evidence>